<keyword evidence="3" id="KW-0808">Transferase</keyword>
<organism evidence="3 4">
    <name type="scientific">Mediterraneibacter catenae</name>
    <dbReference type="NCBI Taxonomy" id="2594882"/>
    <lineage>
        <taxon>Bacteria</taxon>
        <taxon>Bacillati</taxon>
        <taxon>Bacillota</taxon>
        <taxon>Clostridia</taxon>
        <taxon>Lachnospirales</taxon>
        <taxon>Lachnospiraceae</taxon>
        <taxon>Mediterraneibacter</taxon>
    </lineage>
</organism>
<dbReference type="Pfam" id="PF00534">
    <property type="entry name" value="Glycos_transf_1"/>
    <property type="match status" value="1"/>
</dbReference>
<dbReference type="CDD" id="cd03808">
    <property type="entry name" value="GT4_CapM-like"/>
    <property type="match status" value="1"/>
</dbReference>
<dbReference type="Proteomes" id="UP000322025">
    <property type="component" value="Unassembled WGS sequence"/>
</dbReference>
<dbReference type="EMBL" id="VMSO01000011">
    <property type="protein sequence ID" value="KAA8501214.1"/>
    <property type="molecule type" value="Genomic_DNA"/>
</dbReference>
<proteinExistence type="predicted"/>
<dbReference type="InterPro" id="IPR028098">
    <property type="entry name" value="Glyco_trans_4-like_N"/>
</dbReference>
<dbReference type="Pfam" id="PF13439">
    <property type="entry name" value="Glyco_transf_4"/>
    <property type="match status" value="1"/>
</dbReference>
<dbReference type="PANTHER" id="PTHR12526:SF630">
    <property type="entry name" value="GLYCOSYLTRANSFERASE"/>
    <property type="match status" value="1"/>
</dbReference>
<gene>
    <name evidence="3" type="ORF">FNY66_09650</name>
</gene>
<evidence type="ECO:0000313" key="3">
    <source>
        <dbReference type="EMBL" id="KAA8501214.1"/>
    </source>
</evidence>
<sequence length="380" mass="42421">MIKGDPVKKVLLTATVQSHIAQFHRPLAEVLHEHGYELHVAARNNLGEKNGLSLDFADKVFDVPFSRSPKSPDNVKAYFQLKKILAADTYDVVHCNTPMGGIVSRLAAVKARKQGTRVFYTAHGFHFYKGASKKNWLVFYPVEKIMAGFCDTLITITKEDRRLAGQKFHTNVEHIHGVGVYTERYHAVSDAEKLQMRSKEGLKDSDFVILCTGELNQNKNQKALIKAAAELKESIPGLKILLAGNGPLEQELRMQIRELGVEDAVRLLGYRTDLEKVTPAADLVVSCSYREGLPLNILEAMLCCKPVVASVNRGHRELVRTGYNGYLVPPDSPAKYAEAIKKIYSSRKLAEQLGENGFRMAQPYTAASVKKELSHIYQLD</sequence>
<evidence type="ECO:0000259" key="2">
    <source>
        <dbReference type="Pfam" id="PF13439"/>
    </source>
</evidence>
<feature type="domain" description="Glycosyltransferase subfamily 4-like N-terminal" evidence="2">
    <location>
        <begin position="27"/>
        <end position="175"/>
    </location>
</feature>
<comment type="caution">
    <text evidence="3">The sequence shown here is derived from an EMBL/GenBank/DDBJ whole genome shotgun (WGS) entry which is preliminary data.</text>
</comment>
<protein>
    <submittedName>
        <fullName evidence="3">Glycosyltransferase family 4 protein</fullName>
    </submittedName>
</protein>
<name>A0A5M9HW67_9FIRM</name>
<dbReference type="AlphaFoldDB" id="A0A5M9HW67"/>
<keyword evidence="4" id="KW-1185">Reference proteome</keyword>
<accession>A0A5M9HW67</accession>
<dbReference type="Gene3D" id="3.40.50.2000">
    <property type="entry name" value="Glycogen Phosphorylase B"/>
    <property type="match status" value="2"/>
</dbReference>
<dbReference type="PANTHER" id="PTHR12526">
    <property type="entry name" value="GLYCOSYLTRANSFERASE"/>
    <property type="match status" value="1"/>
</dbReference>
<evidence type="ECO:0000259" key="1">
    <source>
        <dbReference type="Pfam" id="PF00534"/>
    </source>
</evidence>
<reference evidence="3" key="1">
    <citation type="submission" date="2019-07" db="EMBL/GenBank/DDBJ databases">
        <authorList>
            <person name="Wongkuna S."/>
            <person name="Scaria J."/>
        </authorList>
    </citation>
    <scope>NUCLEOTIDE SEQUENCE [LARGE SCALE GENOMIC DNA]</scope>
    <source>
        <strain evidence="3">SW178</strain>
    </source>
</reference>
<feature type="domain" description="Glycosyl transferase family 1" evidence="1">
    <location>
        <begin position="195"/>
        <end position="358"/>
    </location>
</feature>
<dbReference type="InterPro" id="IPR001296">
    <property type="entry name" value="Glyco_trans_1"/>
</dbReference>
<dbReference type="OrthoDB" id="9806653at2"/>
<evidence type="ECO:0000313" key="4">
    <source>
        <dbReference type="Proteomes" id="UP000322025"/>
    </source>
</evidence>
<dbReference type="GO" id="GO:0016757">
    <property type="term" value="F:glycosyltransferase activity"/>
    <property type="evidence" value="ECO:0007669"/>
    <property type="project" value="InterPro"/>
</dbReference>
<dbReference type="SUPFAM" id="SSF53756">
    <property type="entry name" value="UDP-Glycosyltransferase/glycogen phosphorylase"/>
    <property type="match status" value="1"/>
</dbReference>